<dbReference type="GO" id="GO:0005634">
    <property type="term" value="C:nucleus"/>
    <property type="evidence" value="ECO:0007669"/>
    <property type="project" value="UniProtKB-SubCell"/>
</dbReference>
<dbReference type="Proteomes" id="UP000824120">
    <property type="component" value="Chromosome 10"/>
</dbReference>
<reference evidence="7 8" key="1">
    <citation type="submission" date="2020-09" db="EMBL/GenBank/DDBJ databases">
        <title>De no assembly of potato wild relative species, Solanum commersonii.</title>
        <authorList>
            <person name="Cho K."/>
        </authorList>
    </citation>
    <scope>NUCLEOTIDE SEQUENCE [LARGE SCALE GENOMIC DNA]</scope>
    <source>
        <strain evidence="7">LZ3.2</strain>
        <tissue evidence="7">Leaf</tissue>
    </source>
</reference>
<comment type="caution">
    <text evidence="7">The sequence shown here is derived from an EMBL/GenBank/DDBJ whole genome shotgun (WGS) entry which is preliminary data.</text>
</comment>
<dbReference type="PROSITE" id="PS50982">
    <property type="entry name" value="MBD"/>
    <property type="match status" value="1"/>
</dbReference>
<proteinExistence type="predicted"/>
<dbReference type="PANTHER" id="PTHR12396">
    <property type="entry name" value="METHYL-CPG BINDING PROTEIN, MBD"/>
    <property type="match status" value="1"/>
</dbReference>
<feature type="domain" description="MBD" evidence="6">
    <location>
        <begin position="20"/>
        <end position="89"/>
    </location>
</feature>
<accession>A0A9J5X374</accession>
<keyword evidence="2" id="KW-0805">Transcription regulation</keyword>
<dbReference type="SUPFAM" id="SSF54171">
    <property type="entry name" value="DNA-binding domain"/>
    <property type="match status" value="1"/>
</dbReference>
<organism evidence="7 8">
    <name type="scientific">Solanum commersonii</name>
    <name type="common">Commerson's wild potato</name>
    <name type="synonym">Commerson's nightshade</name>
    <dbReference type="NCBI Taxonomy" id="4109"/>
    <lineage>
        <taxon>Eukaryota</taxon>
        <taxon>Viridiplantae</taxon>
        <taxon>Streptophyta</taxon>
        <taxon>Embryophyta</taxon>
        <taxon>Tracheophyta</taxon>
        <taxon>Spermatophyta</taxon>
        <taxon>Magnoliopsida</taxon>
        <taxon>eudicotyledons</taxon>
        <taxon>Gunneridae</taxon>
        <taxon>Pentapetalae</taxon>
        <taxon>asterids</taxon>
        <taxon>lamiids</taxon>
        <taxon>Solanales</taxon>
        <taxon>Solanaceae</taxon>
        <taxon>Solanoideae</taxon>
        <taxon>Solaneae</taxon>
        <taxon>Solanum</taxon>
    </lineage>
</organism>
<keyword evidence="4" id="KW-0804">Transcription</keyword>
<dbReference type="Pfam" id="PF01429">
    <property type="entry name" value="MBD"/>
    <property type="match status" value="1"/>
</dbReference>
<dbReference type="InterPro" id="IPR001739">
    <property type="entry name" value="Methyl_CpG_DNA-bd"/>
</dbReference>
<dbReference type="EMBL" id="JACXVP010000010">
    <property type="protein sequence ID" value="KAG5581528.1"/>
    <property type="molecule type" value="Genomic_DNA"/>
</dbReference>
<keyword evidence="5" id="KW-0539">Nucleus</keyword>
<dbReference type="OrthoDB" id="10072024at2759"/>
<evidence type="ECO:0000256" key="3">
    <source>
        <dbReference type="ARBA" id="ARBA00023125"/>
    </source>
</evidence>
<dbReference type="GO" id="GO:0003677">
    <property type="term" value="F:DNA binding"/>
    <property type="evidence" value="ECO:0007669"/>
    <property type="project" value="UniProtKB-KW"/>
</dbReference>
<dbReference type="InterPro" id="IPR016177">
    <property type="entry name" value="DNA-bd_dom_sf"/>
</dbReference>
<dbReference type="Gene3D" id="3.30.890.10">
    <property type="entry name" value="Methyl-cpg-binding Protein 2, Chain A"/>
    <property type="match status" value="1"/>
</dbReference>
<keyword evidence="3" id="KW-0238">DNA-binding</keyword>
<name>A0A9J5X374_SOLCO</name>
<evidence type="ECO:0000256" key="4">
    <source>
        <dbReference type="ARBA" id="ARBA00023163"/>
    </source>
</evidence>
<sequence>MTKADAAISSIPLTIVTSDDFHNDDRPEWLPNNWTFETIVRTGGASAGQKDCYYFEPVFGSKFRLKPEVNHFLKTGLKREKLDLTVMLLHHLRAKKEEEWLEKGKEEC</sequence>
<evidence type="ECO:0000259" key="6">
    <source>
        <dbReference type="PROSITE" id="PS50982"/>
    </source>
</evidence>
<protein>
    <recommendedName>
        <fullName evidence="6">MBD domain-containing protein</fullName>
    </recommendedName>
</protein>
<dbReference type="PANTHER" id="PTHR12396:SF42">
    <property type="entry name" value="MBD DOMAIN-CONTAINING PROTEIN"/>
    <property type="match status" value="1"/>
</dbReference>
<keyword evidence="8" id="KW-1185">Reference proteome</keyword>
<evidence type="ECO:0000256" key="5">
    <source>
        <dbReference type="ARBA" id="ARBA00023242"/>
    </source>
</evidence>
<evidence type="ECO:0000313" key="8">
    <source>
        <dbReference type="Proteomes" id="UP000824120"/>
    </source>
</evidence>
<evidence type="ECO:0000313" key="7">
    <source>
        <dbReference type="EMBL" id="KAG5581528.1"/>
    </source>
</evidence>
<gene>
    <name evidence="7" type="ORF">H5410_052155</name>
</gene>
<comment type="subcellular location">
    <subcellularLocation>
        <location evidence="1">Nucleus</location>
    </subcellularLocation>
</comment>
<evidence type="ECO:0000256" key="2">
    <source>
        <dbReference type="ARBA" id="ARBA00023015"/>
    </source>
</evidence>
<dbReference type="AlphaFoldDB" id="A0A9J5X374"/>
<evidence type="ECO:0000256" key="1">
    <source>
        <dbReference type="ARBA" id="ARBA00004123"/>
    </source>
</evidence>